<evidence type="ECO:0000313" key="3">
    <source>
        <dbReference type="Proteomes" id="UP000002215"/>
    </source>
</evidence>
<feature type="transmembrane region" description="Helical" evidence="1">
    <location>
        <begin position="71"/>
        <end position="91"/>
    </location>
</feature>
<evidence type="ECO:0000256" key="1">
    <source>
        <dbReference type="SAM" id="Phobius"/>
    </source>
</evidence>
<keyword evidence="1" id="KW-0812">Transmembrane</keyword>
<dbReference type="Proteomes" id="UP000002215">
    <property type="component" value="Chromosome"/>
</dbReference>
<reference evidence="2 3" key="2">
    <citation type="journal article" date="2010" name="Stand. Genomic Sci.">
        <title>Complete genome sequence of Chitinophaga pinensis type strain (UQM 2034).</title>
        <authorList>
            <person name="Glavina Del Rio T."/>
            <person name="Abt B."/>
            <person name="Spring S."/>
            <person name="Lapidus A."/>
            <person name="Nolan M."/>
            <person name="Tice H."/>
            <person name="Copeland A."/>
            <person name="Cheng J.F."/>
            <person name="Chen F."/>
            <person name="Bruce D."/>
            <person name="Goodwin L."/>
            <person name="Pitluck S."/>
            <person name="Ivanova N."/>
            <person name="Mavromatis K."/>
            <person name="Mikhailova N."/>
            <person name="Pati A."/>
            <person name="Chen A."/>
            <person name="Palaniappan K."/>
            <person name="Land M."/>
            <person name="Hauser L."/>
            <person name="Chang Y.J."/>
            <person name="Jeffries C.D."/>
            <person name="Chain P."/>
            <person name="Saunders E."/>
            <person name="Detter J.C."/>
            <person name="Brettin T."/>
            <person name="Rohde M."/>
            <person name="Goker M."/>
            <person name="Bristow J."/>
            <person name="Eisen J.A."/>
            <person name="Markowitz V."/>
            <person name="Hugenholtz P."/>
            <person name="Kyrpides N.C."/>
            <person name="Klenk H.P."/>
            <person name="Lucas S."/>
        </authorList>
    </citation>
    <scope>NUCLEOTIDE SEQUENCE [LARGE SCALE GENOMIC DNA]</scope>
    <source>
        <strain evidence="3">ATCC 43595 / DSM 2588 / LMG 13176 / NBRC 15968 / NCIMB 11800 / UQM 2034</strain>
    </source>
</reference>
<name>A0A979G5M2_CHIPD</name>
<proteinExistence type="predicted"/>
<reference evidence="3" key="1">
    <citation type="submission" date="2009-08" db="EMBL/GenBank/DDBJ databases">
        <title>The complete genome of Chitinophaga pinensis DSM 2588.</title>
        <authorList>
            <consortium name="US DOE Joint Genome Institute (JGI-PGF)"/>
            <person name="Lucas S."/>
            <person name="Copeland A."/>
            <person name="Lapidus A."/>
            <person name="Glavina del Rio T."/>
            <person name="Dalin E."/>
            <person name="Tice H."/>
            <person name="Bruce D."/>
            <person name="Goodwin L."/>
            <person name="Pitluck S."/>
            <person name="Kyrpides N."/>
            <person name="Mavromatis K."/>
            <person name="Ivanova N."/>
            <person name="Mikhailova N."/>
            <person name="Sims D."/>
            <person name="Meinche L."/>
            <person name="Brettin T."/>
            <person name="Detter J.C."/>
            <person name="Han C."/>
            <person name="Larimer F."/>
            <person name="Land M."/>
            <person name="Hauser L."/>
            <person name="Markowitz V."/>
            <person name="Cheng J.-F."/>
            <person name="Hugenholtz P."/>
            <person name="Woyke T."/>
            <person name="Wu D."/>
            <person name="Spring S."/>
            <person name="Klenk H.-P."/>
            <person name="Eisen J.A."/>
        </authorList>
    </citation>
    <scope>NUCLEOTIDE SEQUENCE [LARGE SCALE GENOMIC DNA]</scope>
    <source>
        <strain evidence="3">ATCC 43595 / DSM 2588 / LMG 13176 / NBRC 15968 / NCIMB 11800 / UQM 2034</strain>
    </source>
</reference>
<sequence length="92" mass="10546">MNREPGYYWVKLQPNDKEMHVAKWTGKYWLLHGETFTISDRSFHEINPRRLTTEASVKRAFSAHLDSSIDIGALQVAIVAAAVSICIYFIFS</sequence>
<keyword evidence="1" id="KW-1133">Transmembrane helix</keyword>
<dbReference type="KEGG" id="cpi:Cpin_3843"/>
<protein>
    <submittedName>
        <fullName evidence="2">Uncharacterized protein</fullName>
    </submittedName>
</protein>
<keyword evidence="1" id="KW-0472">Membrane</keyword>
<dbReference type="EMBL" id="CP001699">
    <property type="protein sequence ID" value="ACU61305.1"/>
    <property type="molecule type" value="Genomic_DNA"/>
</dbReference>
<organism evidence="2 3">
    <name type="scientific">Chitinophaga pinensis (strain ATCC 43595 / DSM 2588 / LMG 13176 / NBRC 15968 / NCIMB 11800 / UQM 2034)</name>
    <dbReference type="NCBI Taxonomy" id="485918"/>
    <lineage>
        <taxon>Bacteria</taxon>
        <taxon>Pseudomonadati</taxon>
        <taxon>Bacteroidota</taxon>
        <taxon>Chitinophagia</taxon>
        <taxon>Chitinophagales</taxon>
        <taxon>Chitinophagaceae</taxon>
        <taxon>Chitinophaga</taxon>
    </lineage>
</organism>
<gene>
    <name evidence="2" type="ordered locus">Cpin_3843</name>
</gene>
<dbReference type="RefSeq" id="WP_012791478.1">
    <property type="nucleotide sequence ID" value="NC_013132.1"/>
</dbReference>
<dbReference type="OrthoDB" id="10009450at2"/>
<dbReference type="AlphaFoldDB" id="A0A979G5M2"/>
<accession>A0A979G5M2</accession>
<evidence type="ECO:0000313" key="2">
    <source>
        <dbReference type="EMBL" id="ACU61305.1"/>
    </source>
</evidence>